<gene>
    <name evidence="1" type="ORF">HC231_21595</name>
</gene>
<protein>
    <submittedName>
        <fullName evidence="1">DUF4102 domain-containing protein</fullName>
    </submittedName>
</protein>
<organism evidence="1 2">
    <name type="scientific">Brenneria izadpanahii</name>
    <dbReference type="NCBI Taxonomy" id="2722756"/>
    <lineage>
        <taxon>Bacteria</taxon>
        <taxon>Pseudomonadati</taxon>
        <taxon>Pseudomonadota</taxon>
        <taxon>Gammaproteobacteria</taxon>
        <taxon>Enterobacterales</taxon>
        <taxon>Pectobacteriaceae</taxon>
        <taxon>Brenneria</taxon>
    </lineage>
</organism>
<dbReference type="Gene3D" id="3.30.160.390">
    <property type="entry name" value="Integrase, DNA-binding domain"/>
    <property type="match status" value="1"/>
</dbReference>
<keyword evidence="2" id="KW-1185">Reference proteome</keyword>
<dbReference type="Proteomes" id="UP000671960">
    <property type="component" value="Chromosome"/>
</dbReference>
<sequence>MAKFSVPLHTAKPREKACKLADAHGLYLLVSPDRSKRWYPTR</sequence>
<proteinExistence type="predicted"/>
<reference evidence="1 2" key="1">
    <citation type="submission" date="2020-03" db="EMBL/GenBank/DDBJ databases">
        <authorList>
            <person name="Bakhshi Ganjeh M."/>
        </authorList>
    </citation>
    <scope>NUCLEOTIDE SEQUENCE [LARGE SCALE GENOMIC DNA]</scope>
    <source>
        <strain evidence="2">Iran 50</strain>
    </source>
</reference>
<evidence type="ECO:0000313" key="2">
    <source>
        <dbReference type="Proteomes" id="UP000671960"/>
    </source>
</evidence>
<name>A0ABX7UWP5_9GAMM</name>
<dbReference type="InterPro" id="IPR038488">
    <property type="entry name" value="Integrase_DNA-bd_sf"/>
</dbReference>
<accession>A0ABX7UWP5</accession>
<dbReference type="EMBL" id="CP050854">
    <property type="protein sequence ID" value="QTF10229.1"/>
    <property type="molecule type" value="Genomic_DNA"/>
</dbReference>
<evidence type="ECO:0000313" key="1">
    <source>
        <dbReference type="EMBL" id="QTF10229.1"/>
    </source>
</evidence>